<gene>
    <name evidence="2" type="ORF">SAMN05445850_2947</name>
</gene>
<dbReference type="STRING" id="157910.SAMN05445850_2947"/>
<protein>
    <submittedName>
        <fullName evidence="2">Uncharacterized protein</fullName>
    </submittedName>
</protein>
<keyword evidence="1" id="KW-1133">Transmembrane helix</keyword>
<keyword evidence="1" id="KW-0472">Membrane</keyword>
<proteinExistence type="predicted"/>
<dbReference type="RefSeq" id="WP_167368638.1">
    <property type="nucleotide sequence ID" value="NZ_FNKX01000001.1"/>
</dbReference>
<dbReference type="Proteomes" id="UP000199365">
    <property type="component" value="Unassembled WGS sequence"/>
</dbReference>
<evidence type="ECO:0000313" key="2">
    <source>
        <dbReference type="EMBL" id="SDR13679.1"/>
    </source>
</evidence>
<feature type="transmembrane region" description="Helical" evidence="1">
    <location>
        <begin position="56"/>
        <end position="73"/>
    </location>
</feature>
<sequence>MSQPHHANELARVTILKRMEASRAALVAANQTAALPAVRAASRSSAGNVLASLAQAPHVALLLALVIGGIVLGPRRTLSIAGRSGLAAWIARNVRRSIAQ</sequence>
<name>A0A1H1GKM6_9BURK</name>
<evidence type="ECO:0000313" key="3">
    <source>
        <dbReference type="Proteomes" id="UP000199365"/>
    </source>
</evidence>
<dbReference type="AlphaFoldDB" id="A0A1H1GKM6"/>
<dbReference type="EMBL" id="FNKX01000001">
    <property type="protein sequence ID" value="SDR13679.1"/>
    <property type="molecule type" value="Genomic_DNA"/>
</dbReference>
<organism evidence="2 3">
    <name type="scientific">Paraburkholderia tuberum</name>
    <dbReference type="NCBI Taxonomy" id="157910"/>
    <lineage>
        <taxon>Bacteria</taxon>
        <taxon>Pseudomonadati</taxon>
        <taxon>Pseudomonadota</taxon>
        <taxon>Betaproteobacteria</taxon>
        <taxon>Burkholderiales</taxon>
        <taxon>Burkholderiaceae</taxon>
        <taxon>Paraburkholderia</taxon>
    </lineage>
</organism>
<keyword evidence="3" id="KW-1185">Reference proteome</keyword>
<keyword evidence="1" id="KW-0812">Transmembrane</keyword>
<accession>A0A1H1GKM6</accession>
<evidence type="ECO:0000256" key="1">
    <source>
        <dbReference type="SAM" id="Phobius"/>
    </source>
</evidence>
<reference evidence="3" key="1">
    <citation type="submission" date="2016-10" db="EMBL/GenBank/DDBJ databases">
        <authorList>
            <person name="Varghese N."/>
            <person name="Submissions S."/>
        </authorList>
    </citation>
    <scope>NUCLEOTIDE SEQUENCE [LARGE SCALE GENOMIC DNA]</scope>
    <source>
        <strain evidence="3">DUS833</strain>
    </source>
</reference>